<accession>A0A4W2D4Q9</accession>
<dbReference type="GO" id="GO:0015078">
    <property type="term" value="F:proton transmembrane transporter activity"/>
    <property type="evidence" value="ECO:0007669"/>
    <property type="project" value="InterPro"/>
</dbReference>
<evidence type="ECO:0000256" key="8">
    <source>
        <dbReference type="ARBA" id="ARBA00023065"/>
    </source>
</evidence>
<evidence type="ECO:0000256" key="6">
    <source>
        <dbReference type="ARBA" id="ARBA00022792"/>
    </source>
</evidence>
<evidence type="ECO:0000256" key="13">
    <source>
        <dbReference type="ARBA" id="ARBA00057306"/>
    </source>
</evidence>
<evidence type="ECO:0000256" key="1">
    <source>
        <dbReference type="ARBA" id="ARBA00004273"/>
    </source>
</evidence>
<comment type="function">
    <text evidence="13">Subunit e, of the mitochondrial membrane ATP synthase complex (F(1)F(0) ATP synthase or Complex V) that produces ATP from ADP in the presence of a proton gradient across the membrane which is generated by electron transport complexes of the respiratory chain. ATP synthase complex consist of a soluble F(1) head domain - the catalytic core - and a membrane F(1) domain - the membrane proton channel. These two domains are linked by a central stalk rotating inside the F(1) region and a stationary peripheral stalk. During catalysis, ATP synthesis in the catalytic domain of F(1) is coupled via a rotary mechanism of the central stalk subunits to proton translocation. In vivo, can only synthesize ATP although its ATP hydrolase activity can be activated artificially in vitro. Part of the complex F(0) domain.</text>
</comment>
<evidence type="ECO:0000256" key="2">
    <source>
        <dbReference type="ARBA" id="ARBA00007333"/>
    </source>
</evidence>
<keyword evidence="7" id="KW-0007">Acetylation</keyword>
<dbReference type="Proteomes" id="UP000314981">
    <property type="component" value="Chromosome 6"/>
</dbReference>
<evidence type="ECO:0000256" key="3">
    <source>
        <dbReference type="ARBA" id="ARBA00022448"/>
    </source>
</evidence>
<comment type="subunit">
    <text evidence="14">Component of the ATP synthase complex composed at least of ATP5F1A/subunit alpha, ATP5F1B/subunit beta, ATP5MC1/subunit c (homooctomer), MT-ATP6/subunit a, MT-ATP8/subunit 8, ATP5ME/subunit e, ATP5MF/subunit f, ATP5MG/subunit g, ATP5MK/subunit k, ATP5MJ/subunit j, ATP5F1C/subunit gamma, ATP5F1D/subunit delta, ATP5F1E/subunit epsilon, ATP5PF/subunit F6, ATP5PB/subunit b, ATP5PD/subunit d, ATP5PO/subunit OSCP. ATP synthase complex consists of a soluble F(1) head domain (subunits alpha(3) and beta(3)) - the catalytic core - and a membrane F(0) domain - the membrane proton channel (subunits c, a, 8, e, f, g, k and j). These two domains are linked by a central stalk (subunits gamma, delta, and epsilon) rotating inside the F1 region and a stationary peripheral stalk (subunits F6, b, d, and OSCP).</text>
</comment>
<evidence type="ECO:0000313" key="17">
    <source>
        <dbReference type="Ensembl" id="ENSBIXP00000019211.1"/>
    </source>
</evidence>
<dbReference type="PANTHER" id="PTHR12427:SF1">
    <property type="entry name" value="ATP SYNTHASE SUBUNIT E, MITOCHONDRIAL"/>
    <property type="match status" value="1"/>
</dbReference>
<reference evidence="17" key="3">
    <citation type="submission" date="2025-09" db="UniProtKB">
        <authorList>
            <consortium name="Ensembl"/>
        </authorList>
    </citation>
    <scope>IDENTIFICATION</scope>
</reference>
<evidence type="ECO:0000256" key="4">
    <source>
        <dbReference type="ARBA" id="ARBA00022547"/>
    </source>
</evidence>
<evidence type="ECO:0000256" key="7">
    <source>
        <dbReference type="ARBA" id="ARBA00022990"/>
    </source>
</evidence>
<dbReference type="GO" id="GO:0015986">
    <property type="term" value="P:proton motive force-driven ATP synthesis"/>
    <property type="evidence" value="ECO:0007669"/>
    <property type="project" value="InterPro"/>
</dbReference>
<keyword evidence="9" id="KW-0496">Mitochondrion</keyword>
<dbReference type="Pfam" id="PF05680">
    <property type="entry name" value="ATP-synt_E"/>
    <property type="match status" value="1"/>
</dbReference>
<organism evidence="17 18">
    <name type="scientific">Bos indicus x Bos taurus</name>
    <name type="common">Hybrid cattle</name>
    <dbReference type="NCBI Taxonomy" id="30522"/>
    <lineage>
        <taxon>Eukaryota</taxon>
        <taxon>Metazoa</taxon>
        <taxon>Chordata</taxon>
        <taxon>Craniata</taxon>
        <taxon>Vertebrata</taxon>
        <taxon>Euteleostomi</taxon>
        <taxon>Mammalia</taxon>
        <taxon>Eutheria</taxon>
        <taxon>Laurasiatheria</taxon>
        <taxon>Artiodactyla</taxon>
        <taxon>Ruminantia</taxon>
        <taxon>Pecora</taxon>
        <taxon>Bovidae</taxon>
        <taxon>Bovinae</taxon>
        <taxon>Bos</taxon>
    </lineage>
</organism>
<comment type="similarity">
    <text evidence="2">Belongs to the ATPase e subunit family.</text>
</comment>
<evidence type="ECO:0000256" key="15">
    <source>
        <dbReference type="ARBA" id="ARBA00074682"/>
    </source>
</evidence>
<protein>
    <recommendedName>
        <fullName evidence="15">ATP synthase F(0) complex subunit e, mitochondrial</fullName>
    </recommendedName>
    <alternativeName>
        <fullName evidence="12">ATP synthase membrane subunit e</fullName>
    </alternativeName>
</protein>
<dbReference type="PANTHER" id="PTHR12427">
    <property type="entry name" value="ATP SYNTHASE E CHAIN, MITOCHONDRIAL"/>
    <property type="match status" value="1"/>
</dbReference>
<keyword evidence="16" id="KW-0175">Coiled coil</keyword>
<name>A0A4W2D4Q9_BOBOX</name>
<keyword evidence="6" id="KW-0999">Mitochondrion inner membrane</keyword>
<evidence type="ECO:0000256" key="12">
    <source>
        <dbReference type="ARBA" id="ARBA00032202"/>
    </source>
</evidence>
<dbReference type="Ensembl" id="ENSBIXT00000032717.1">
    <property type="protein sequence ID" value="ENSBIXP00000019211.1"/>
    <property type="gene ID" value="ENSBIXG00000004086.1"/>
</dbReference>
<dbReference type="InterPro" id="IPR008386">
    <property type="entry name" value="ATP_synth_F0_esu_mt"/>
</dbReference>
<keyword evidence="10" id="KW-0472">Membrane</keyword>
<evidence type="ECO:0000256" key="14">
    <source>
        <dbReference type="ARBA" id="ARBA00064647"/>
    </source>
</evidence>
<dbReference type="GO" id="GO:0045259">
    <property type="term" value="C:proton-transporting ATP synthase complex"/>
    <property type="evidence" value="ECO:0007669"/>
    <property type="project" value="UniProtKB-KW"/>
</dbReference>
<reference evidence="17" key="2">
    <citation type="submission" date="2025-08" db="UniProtKB">
        <authorList>
            <consortium name="Ensembl"/>
        </authorList>
    </citation>
    <scope>IDENTIFICATION</scope>
</reference>
<evidence type="ECO:0000256" key="10">
    <source>
        <dbReference type="ARBA" id="ARBA00023136"/>
    </source>
</evidence>
<dbReference type="STRING" id="30522.A0A4W2D4Q9"/>
<feature type="coiled-coil region" evidence="16">
    <location>
        <begin position="176"/>
        <end position="203"/>
    </location>
</feature>
<keyword evidence="18" id="KW-1185">Reference proteome</keyword>
<keyword evidence="11" id="KW-0066">ATP synthesis</keyword>
<proteinExistence type="inferred from homology"/>
<keyword evidence="4" id="KW-0138">CF(0)</keyword>
<keyword evidence="5" id="KW-0375">Hydrogen ion transport</keyword>
<evidence type="ECO:0000256" key="11">
    <source>
        <dbReference type="ARBA" id="ARBA00023310"/>
    </source>
</evidence>
<evidence type="ECO:0000256" key="16">
    <source>
        <dbReference type="SAM" id="Coils"/>
    </source>
</evidence>
<comment type="subcellular location">
    <subcellularLocation>
        <location evidence="1">Mitochondrion inner membrane</location>
    </subcellularLocation>
</comment>
<reference evidence="17 18" key="1">
    <citation type="submission" date="2018-11" db="EMBL/GenBank/DDBJ databases">
        <title>Haplotype-resolved cattle genomes.</title>
        <authorList>
            <person name="Low W.Y."/>
            <person name="Tearle R."/>
            <person name="Bickhart D.M."/>
            <person name="Rosen B.D."/>
            <person name="Koren S."/>
            <person name="Rhie A."/>
            <person name="Hiendleder S."/>
            <person name="Phillippy A.M."/>
            <person name="Smith T.P.L."/>
            <person name="Williams J.L."/>
        </authorList>
    </citation>
    <scope>NUCLEOTIDE SEQUENCE [LARGE SCALE GENOMIC DNA]</scope>
</reference>
<evidence type="ECO:0000313" key="18">
    <source>
        <dbReference type="Proteomes" id="UP000314981"/>
    </source>
</evidence>
<dbReference type="GO" id="GO:0005743">
    <property type="term" value="C:mitochondrial inner membrane"/>
    <property type="evidence" value="ECO:0007669"/>
    <property type="project" value="UniProtKB-SubCell"/>
</dbReference>
<dbReference type="AlphaFoldDB" id="A0A4W2D4Q9"/>
<evidence type="ECO:0000256" key="9">
    <source>
        <dbReference type="ARBA" id="ARBA00023128"/>
    </source>
</evidence>
<sequence length="269" mass="29631">MWLRPHWSRGRGGTGRRELGFSLCTVDSQFSNICTRGVRASICAQPGSQEGRTCCRERELAARPLPMRKPPRAAPDDVTRACARAICPPAARGRHSAPSPCGRRMRTPGRASASASPRCSGPCGILFGPNCASGARVTDSMVPPVQVSPLIKLGRYSALFLGMAYGAKRYNYLKPRAEEERRLAAEEKKKRDEQKRIERELAEGGHAFGSPRFSPAPRGFQKQLLLHTEQHVERKGCLLHFHWPLGHPLLSGVGVGKESRCWGRVLTCL</sequence>
<keyword evidence="8" id="KW-0406">Ion transport</keyword>
<evidence type="ECO:0000256" key="5">
    <source>
        <dbReference type="ARBA" id="ARBA00022781"/>
    </source>
</evidence>
<keyword evidence="3" id="KW-0813">Transport</keyword>